<evidence type="ECO:0000313" key="4">
    <source>
        <dbReference type="Proteomes" id="UP000298097"/>
    </source>
</evidence>
<dbReference type="Proteomes" id="UP000298097">
    <property type="component" value="Unassembled WGS sequence"/>
</dbReference>
<dbReference type="InterPro" id="IPR032812">
    <property type="entry name" value="SbsA_Ig"/>
</dbReference>
<protein>
    <recommendedName>
        <fullName evidence="2">SbsA Ig-like domain-containing protein</fullName>
    </recommendedName>
</protein>
<dbReference type="PROSITE" id="PS51257">
    <property type="entry name" value="PROKAR_LIPOPROTEIN"/>
    <property type="match status" value="1"/>
</dbReference>
<dbReference type="EMBL" id="RQEY01000005">
    <property type="protein sequence ID" value="TGK43536.1"/>
    <property type="molecule type" value="Genomic_DNA"/>
</dbReference>
<reference evidence="3" key="1">
    <citation type="journal article" date="2019" name="PLoS Negl. Trop. Dis.">
        <title>Revisiting the worldwide diversity of Leptospira species in the environment.</title>
        <authorList>
            <person name="Vincent A.T."/>
            <person name="Schiettekatte O."/>
            <person name="Bourhy P."/>
            <person name="Veyrier F.J."/>
            <person name="Picardeau M."/>
        </authorList>
    </citation>
    <scope>NUCLEOTIDE SEQUENCE [LARGE SCALE GENOMIC DNA]</scope>
    <source>
        <strain evidence="3">201800301</strain>
    </source>
</reference>
<accession>A0A4R9HAH2</accession>
<keyword evidence="4" id="KW-1185">Reference proteome</keyword>
<dbReference type="Gene3D" id="2.60.40.3710">
    <property type="match status" value="1"/>
</dbReference>
<dbReference type="OrthoDB" id="343030at2"/>
<evidence type="ECO:0000256" key="1">
    <source>
        <dbReference type="ARBA" id="ARBA00022729"/>
    </source>
</evidence>
<comment type="caution">
    <text evidence="3">The sequence shown here is derived from an EMBL/GenBank/DDBJ whole genome shotgun (WGS) entry which is preliminary data.</text>
</comment>
<evidence type="ECO:0000259" key="2">
    <source>
        <dbReference type="Pfam" id="PF13205"/>
    </source>
</evidence>
<feature type="domain" description="SbsA Ig-like" evidence="2">
    <location>
        <begin position="50"/>
        <end position="141"/>
    </location>
</feature>
<name>A0A4R9HAH2_9LEPT</name>
<dbReference type="RefSeq" id="WP_135772635.1">
    <property type="nucleotide sequence ID" value="NZ_RQEY01000005.1"/>
</dbReference>
<keyword evidence="1" id="KW-0732">Signal</keyword>
<dbReference type="Pfam" id="PF13205">
    <property type="entry name" value="Big_5"/>
    <property type="match status" value="2"/>
</dbReference>
<evidence type="ECO:0000313" key="3">
    <source>
        <dbReference type="EMBL" id="TGK43536.1"/>
    </source>
</evidence>
<gene>
    <name evidence="3" type="ORF">EHO65_02530</name>
</gene>
<feature type="domain" description="SbsA Ig-like" evidence="2">
    <location>
        <begin position="181"/>
        <end position="265"/>
    </location>
</feature>
<dbReference type="AlphaFoldDB" id="A0A4R9HAH2"/>
<sequence>MRNQSENKTLKKYNLSFFLFFAISLGNIFTIGCQDLGQKMLGLPSFWGDEPPNVIFSSPISGSSGLPSSQRFSVAFDREMNMQSCRIGFSMSPTTTGFFDDLNGTILTFVPSSALNAGTYTFTVTKNCEDKNGLDLKNPFSASISIGDSSTAGVNPEISGMFTYAGTSAACNAGSATMTNFFSTSISNACMGNPTQNTIVINFSHAMNESATLAALSISPSISANYVWTTNSILTIQPDFPLTANQRYIISIGSSAKDLNNLPLTGNVIGTFFVGSGNAAPQVTSMNVLTGSLAGCNAGIGTNTDILTNNVSNGCLGNPSTNSIVMNFNTPMKTNETQAAFGVSPFVSGNFQWSSGNQVLTYVTDEKLQYGTRYTVSLSTAAQGGNQSFLASSVSGSFLAGGNNPSPIVQAIGLASQGGCASTYPGVGSSSGGNWSAASCWWDDSMAILAPNNYTFRGGDNAVGDSTSCTDRNTDNFRIIFNNHMKSTATDSISLTRTSAASTVIRLSSWTWSDCQAVYPFGCRVLDLVFSEIESSCGGSSAFGTAGDFNLTNANFDFTWNGTPAFPYPTIVPSPNSPVYNLQIGSGAFDAMGRSITPFSFSFVSQ</sequence>
<organism evidence="3 4">
    <name type="scientific">Leptospira andrefontaineae</name>
    <dbReference type="NCBI Taxonomy" id="2484976"/>
    <lineage>
        <taxon>Bacteria</taxon>
        <taxon>Pseudomonadati</taxon>
        <taxon>Spirochaetota</taxon>
        <taxon>Spirochaetia</taxon>
        <taxon>Leptospirales</taxon>
        <taxon>Leptospiraceae</taxon>
        <taxon>Leptospira</taxon>
    </lineage>
</organism>
<proteinExistence type="predicted"/>